<dbReference type="Pfam" id="PF00561">
    <property type="entry name" value="Abhydrolase_1"/>
    <property type="match status" value="1"/>
</dbReference>
<feature type="non-terminal residue" evidence="10">
    <location>
        <position position="436"/>
    </location>
</feature>
<dbReference type="SUPFAM" id="SSF53474">
    <property type="entry name" value="alpha/beta-Hydrolases"/>
    <property type="match status" value="1"/>
</dbReference>
<dbReference type="GO" id="GO:0016042">
    <property type="term" value="P:lipid catabolic process"/>
    <property type="evidence" value="ECO:0007669"/>
    <property type="project" value="UniProtKB-KW"/>
</dbReference>
<feature type="active site" description="Charge relay system" evidence="7">
    <location>
        <position position="406"/>
    </location>
</feature>
<keyword evidence="2 8" id="KW-0732">Signal</keyword>
<dbReference type="InterPro" id="IPR029058">
    <property type="entry name" value="AB_hydrolase_fold"/>
</dbReference>
<name>A0AAV2QJ30_MEGNR</name>
<comment type="similarity">
    <text evidence="1">Belongs to the AB hydrolase superfamily. Lipase family.</text>
</comment>
<evidence type="ECO:0000313" key="10">
    <source>
        <dbReference type="EMBL" id="CAL4083705.1"/>
    </source>
</evidence>
<feature type="signal peptide" evidence="8">
    <location>
        <begin position="1"/>
        <end position="28"/>
    </location>
</feature>
<organism evidence="10 11">
    <name type="scientific">Meganyctiphanes norvegica</name>
    <name type="common">Northern krill</name>
    <name type="synonym">Thysanopoda norvegica</name>
    <dbReference type="NCBI Taxonomy" id="48144"/>
    <lineage>
        <taxon>Eukaryota</taxon>
        <taxon>Metazoa</taxon>
        <taxon>Ecdysozoa</taxon>
        <taxon>Arthropoda</taxon>
        <taxon>Crustacea</taxon>
        <taxon>Multicrustacea</taxon>
        <taxon>Malacostraca</taxon>
        <taxon>Eumalacostraca</taxon>
        <taxon>Eucarida</taxon>
        <taxon>Euphausiacea</taxon>
        <taxon>Euphausiidae</taxon>
        <taxon>Meganyctiphanes</taxon>
    </lineage>
</organism>
<keyword evidence="6" id="KW-0325">Glycoprotein</keyword>
<gene>
    <name evidence="10" type="ORF">MNOR_LOCUS12210</name>
</gene>
<dbReference type="PANTHER" id="PTHR11005">
    <property type="entry name" value="LYSOSOMAL ACID LIPASE-RELATED"/>
    <property type="match status" value="1"/>
</dbReference>
<evidence type="ECO:0000256" key="1">
    <source>
        <dbReference type="ARBA" id="ARBA00010701"/>
    </source>
</evidence>
<keyword evidence="11" id="KW-1185">Reference proteome</keyword>
<dbReference type="AlphaFoldDB" id="A0AAV2QJ30"/>
<evidence type="ECO:0000256" key="8">
    <source>
        <dbReference type="SAM" id="SignalP"/>
    </source>
</evidence>
<dbReference type="EMBL" id="CAXKWB010006632">
    <property type="protein sequence ID" value="CAL4083705.1"/>
    <property type="molecule type" value="Genomic_DNA"/>
</dbReference>
<dbReference type="Proteomes" id="UP001497623">
    <property type="component" value="Unassembled WGS sequence"/>
</dbReference>
<reference evidence="10 11" key="1">
    <citation type="submission" date="2024-05" db="EMBL/GenBank/DDBJ databases">
        <authorList>
            <person name="Wallberg A."/>
        </authorList>
    </citation>
    <scope>NUCLEOTIDE SEQUENCE [LARGE SCALE GENOMIC DNA]</scope>
</reference>
<evidence type="ECO:0000256" key="3">
    <source>
        <dbReference type="ARBA" id="ARBA00022801"/>
    </source>
</evidence>
<comment type="caution">
    <text evidence="10">The sequence shown here is derived from an EMBL/GenBank/DDBJ whole genome shotgun (WGS) entry which is preliminary data.</text>
</comment>
<evidence type="ECO:0000256" key="5">
    <source>
        <dbReference type="ARBA" id="ARBA00023098"/>
    </source>
</evidence>
<keyword evidence="3" id="KW-0378">Hydrolase</keyword>
<proteinExistence type="inferred from homology"/>
<evidence type="ECO:0000256" key="4">
    <source>
        <dbReference type="ARBA" id="ARBA00022963"/>
    </source>
</evidence>
<feature type="domain" description="AB hydrolase-1" evidence="9">
    <location>
        <begin position="115"/>
        <end position="411"/>
    </location>
</feature>
<keyword evidence="5" id="KW-0443">Lipid metabolism</keyword>
<evidence type="ECO:0000256" key="2">
    <source>
        <dbReference type="ARBA" id="ARBA00022729"/>
    </source>
</evidence>
<dbReference type="Gene3D" id="3.40.50.1820">
    <property type="entry name" value="alpha/beta hydrolase"/>
    <property type="match status" value="1"/>
</dbReference>
<dbReference type="PIRSF" id="PIRSF000862">
    <property type="entry name" value="Steryl_ester_lip"/>
    <property type="match status" value="1"/>
</dbReference>
<dbReference type="InterPro" id="IPR025483">
    <property type="entry name" value="Lipase_euk"/>
</dbReference>
<dbReference type="FunFam" id="3.40.50.1820:FF:000057">
    <property type="entry name" value="Lipase"/>
    <property type="match status" value="1"/>
</dbReference>
<feature type="chain" id="PRO_5043449835" description="AB hydrolase-1 domain-containing protein" evidence="8">
    <location>
        <begin position="29"/>
        <end position="436"/>
    </location>
</feature>
<accession>A0AAV2QJ30</accession>
<protein>
    <recommendedName>
        <fullName evidence="9">AB hydrolase-1 domain-containing protein</fullName>
    </recommendedName>
</protein>
<keyword evidence="4" id="KW-0442">Lipid degradation</keyword>
<feature type="active site" description="Nucleophile" evidence="7">
    <location>
        <position position="206"/>
    </location>
</feature>
<evidence type="ECO:0000259" key="9">
    <source>
        <dbReference type="Pfam" id="PF00561"/>
    </source>
</evidence>
<sequence>MAINVSNQCNVQWLLLLVLLLTVSYGESRYSIPCTCRPIENPAALHTVPQLIRDQGYTVEVHNVTTRDGYILEMHRILPTNHKPKLQNPFLNSQSLEKESIGNLCHGKGGHVSFLMHGLLGSSSEFIMNSPDRALAYMMADAGWDVWMGNNRGNTYSRKHKNLDPDTDSKFWDFSWDTMGRYDLPAMLEYVRNHTGFSKIDFVGHSMGTRTFMAMMHYHPYIKSWINVMASLGPDVYINHMFEPAKTPLRLASIFEATITRTRGGEILESSLTADTCPVINSTIQFCKSNILQLVNSIRGAHIVEEFRPIIEAHNPAGSSIRSIAHYGQLLSSRGFTAYDYGRQRNLLEYGSVYAPELCLQRAQVPVALYWGEGDIISHPEDVKRLAAELPNVIVNHKVKYKEFGHLDFIWSKNATYIYYHLMRTFLNNACNNKLN</sequence>
<feature type="active site" description="Charge relay system" evidence="7">
    <location>
        <position position="375"/>
    </location>
</feature>
<dbReference type="GO" id="GO:0016788">
    <property type="term" value="F:hydrolase activity, acting on ester bonds"/>
    <property type="evidence" value="ECO:0007669"/>
    <property type="project" value="InterPro"/>
</dbReference>
<evidence type="ECO:0000313" key="11">
    <source>
        <dbReference type="Proteomes" id="UP001497623"/>
    </source>
</evidence>
<evidence type="ECO:0000256" key="7">
    <source>
        <dbReference type="PIRSR" id="PIRSR000862-1"/>
    </source>
</evidence>
<evidence type="ECO:0000256" key="6">
    <source>
        <dbReference type="ARBA" id="ARBA00023180"/>
    </source>
</evidence>
<dbReference type="InterPro" id="IPR000073">
    <property type="entry name" value="AB_hydrolase_1"/>
</dbReference>